<keyword evidence="1" id="KW-1133">Transmembrane helix</keyword>
<feature type="transmembrane region" description="Helical" evidence="1">
    <location>
        <begin position="46"/>
        <end position="67"/>
    </location>
</feature>
<organism evidence="2 3">
    <name type="scientific">[Empedobacter] haloabium</name>
    <dbReference type="NCBI Taxonomy" id="592317"/>
    <lineage>
        <taxon>Bacteria</taxon>
        <taxon>Pseudomonadati</taxon>
        <taxon>Pseudomonadota</taxon>
        <taxon>Betaproteobacteria</taxon>
        <taxon>Burkholderiales</taxon>
        <taxon>Oxalobacteraceae</taxon>
        <taxon>Telluria group</taxon>
        <taxon>Telluria group incertae sedis</taxon>
    </lineage>
</organism>
<keyword evidence="3" id="KW-1185">Reference proteome</keyword>
<dbReference type="Proteomes" id="UP000321323">
    <property type="component" value="Chromosome"/>
</dbReference>
<accession>A0ABZ1UTU6</accession>
<name>A0ABZ1UTU6_9BURK</name>
<keyword evidence="1" id="KW-0472">Membrane</keyword>
<dbReference type="EMBL" id="CP136508">
    <property type="protein sequence ID" value="WUR15451.1"/>
    <property type="molecule type" value="Genomic_DNA"/>
</dbReference>
<keyword evidence="1" id="KW-0812">Transmembrane</keyword>
<evidence type="ECO:0008006" key="4">
    <source>
        <dbReference type="Google" id="ProtNLM"/>
    </source>
</evidence>
<proteinExistence type="predicted"/>
<gene>
    <name evidence="2" type="ORF">E7V67_010215</name>
</gene>
<reference evidence="2 3" key="1">
    <citation type="journal article" date="2019" name="Int. J. Syst. Evol. Microbiol.">
        <title>The Draft Whole-Genome Sequence of the Antibiotic Producer Empedobacter haloabium ATCC 31962 Provides Indications for Its Taxonomic Reclassification.</title>
        <authorList>
            <person name="Miess H."/>
            <person name="Arlt P."/>
            <person name="Apel A.K."/>
            <person name="Weber T."/>
            <person name="Nieselt K."/>
            <person name="Hanssen F."/>
            <person name="Czemmel S."/>
            <person name="Nahnsen S."/>
            <person name="Gross H."/>
        </authorList>
    </citation>
    <scope>NUCLEOTIDE SEQUENCE [LARGE SCALE GENOMIC DNA]</scope>
    <source>
        <strain evidence="2 3">ATCC 31962</strain>
    </source>
</reference>
<evidence type="ECO:0000313" key="3">
    <source>
        <dbReference type="Proteomes" id="UP000321323"/>
    </source>
</evidence>
<sequence>MTKAELPVSRRQLGWLAVMLLTPILLVSVAVTQVPPKPGHTAMDALLGWSVLGAVTLVLLTMLVMMARRHAIDIDDNVLVVRHSLYTLRLRRADVGALHLRRVTSRNELGLGLRTNGIAACGYYSGWFSGQRGERVFCAVSTWPAYLVTVEGNARCRRLALSMSAEVAQRVARWAPPA</sequence>
<evidence type="ECO:0000256" key="1">
    <source>
        <dbReference type="SAM" id="Phobius"/>
    </source>
</evidence>
<feature type="transmembrane region" description="Helical" evidence="1">
    <location>
        <begin position="12"/>
        <end position="34"/>
    </location>
</feature>
<evidence type="ECO:0000313" key="2">
    <source>
        <dbReference type="EMBL" id="WUR15451.1"/>
    </source>
</evidence>
<protein>
    <recommendedName>
        <fullName evidence="4">Bacterial Pleckstrin homology domain-containing protein</fullName>
    </recommendedName>
</protein>